<evidence type="ECO:0000256" key="13">
    <source>
        <dbReference type="PROSITE-ProRule" id="PRU00175"/>
    </source>
</evidence>
<evidence type="ECO:0000256" key="12">
    <source>
        <dbReference type="ARBA" id="ARBA00023136"/>
    </source>
</evidence>
<sequence length="221" mass="24850">MASTNQGSPNGSPTTHPPYWLSHGHGRVLYPLFAILNVVLILFLYCYISRKLCKKSQQLNETNTTTASSASTSPSASLRHVRLKPDVFLSLPIFVYSMANEGKLECSVCLTEFKEGDKGRLLPRCSHRFHADCVDMWFQSHSTCPICRSAIEPKAPGSDEASSHFYGSVWMMLMLTLCSYFKGVTLETSELFVIENARPRSRRERPSYSIPKQKTERADMG</sequence>
<keyword evidence="5" id="KW-0808">Transferase</keyword>
<comment type="subcellular location">
    <subcellularLocation>
        <location evidence="2">Membrane</location>
        <topology evidence="2">Single-pass membrane protein</topology>
    </subcellularLocation>
</comment>
<evidence type="ECO:0000256" key="11">
    <source>
        <dbReference type="ARBA" id="ARBA00022989"/>
    </source>
</evidence>
<feature type="transmembrane region" description="Helical" evidence="14">
    <location>
        <begin position="28"/>
        <end position="48"/>
    </location>
</feature>
<dbReference type="EC" id="2.3.2.27" evidence="4"/>
<comment type="catalytic activity">
    <reaction evidence="1">
        <text>S-ubiquitinyl-[E2 ubiquitin-conjugating enzyme]-L-cysteine + [acceptor protein]-L-lysine = [E2 ubiquitin-conjugating enzyme]-L-cysteine + N(6)-ubiquitinyl-[acceptor protein]-L-lysine.</text>
        <dbReference type="EC" id="2.3.2.27"/>
    </reaction>
</comment>
<dbReference type="GO" id="GO:0016020">
    <property type="term" value="C:membrane"/>
    <property type="evidence" value="ECO:0007669"/>
    <property type="project" value="UniProtKB-SubCell"/>
</dbReference>
<dbReference type="PANTHER" id="PTHR45676:SF29">
    <property type="entry name" value="OS05G0360400 PROTEIN"/>
    <property type="match status" value="1"/>
</dbReference>
<protein>
    <recommendedName>
        <fullName evidence="4">RING-type E3 ubiquitin transferase</fullName>
        <ecNumber evidence="4">2.3.2.27</ecNumber>
    </recommendedName>
</protein>
<keyword evidence="12 14" id="KW-0472">Membrane</keyword>
<evidence type="ECO:0000259" key="15">
    <source>
        <dbReference type="PROSITE" id="PS50089"/>
    </source>
</evidence>
<evidence type="ECO:0000256" key="6">
    <source>
        <dbReference type="ARBA" id="ARBA00022692"/>
    </source>
</evidence>
<dbReference type="EMBL" id="CP097504">
    <property type="protein sequence ID" value="URD86081.1"/>
    <property type="molecule type" value="Genomic_DNA"/>
</dbReference>
<evidence type="ECO:0000256" key="4">
    <source>
        <dbReference type="ARBA" id="ARBA00012483"/>
    </source>
</evidence>
<evidence type="ECO:0000313" key="17">
    <source>
        <dbReference type="Proteomes" id="UP001055439"/>
    </source>
</evidence>
<dbReference type="Pfam" id="PF13639">
    <property type="entry name" value="zf-RING_2"/>
    <property type="match status" value="1"/>
</dbReference>
<proteinExistence type="predicted"/>
<evidence type="ECO:0000256" key="2">
    <source>
        <dbReference type="ARBA" id="ARBA00004167"/>
    </source>
</evidence>
<evidence type="ECO:0000256" key="5">
    <source>
        <dbReference type="ARBA" id="ARBA00022679"/>
    </source>
</evidence>
<name>A0A9E7EZT9_9LILI</name>
<evidence type="ECO:0000256" key="3">
    <source>
        <dbReference type="ARBA" id="ARBA00004906"/>
    </source>
</evidence>
<dbReference type="FunFam" id="3.30.40.10:FF:000187">
    <property type="entry name" value="E3 ubiquitin-protein ligase ATL6"/>
    <property type="match status" value="1"/>
</dbReference>
<keyword evidence="8 13" id="KW-0863">Zinc-finger</keyword>
<keyword evidence="17" id="KW-1185">Reference proteome</keyword>
<keyword evidence="11 14" id="KW-1133">Transmembrane helix</keyword>
<feature type="domain" description="RING-type" evidence="15">
    <location>
        <begin position="106"/>
        <end position="148"/>
    </location>
</feature>
<evidence type="ECO:0000256" key="7">
    <source>
        <dbReference type="ARBA" id="ARBA00022723"/>
    </source>
</evidence>
<dbReference type="Gene3D" id="3.30.40.10">
    <property type="entry name" value="Zinc/RING finger domain, C3HC4 (zinc finger)"/>
    <property type="match status" value="1"/>
</dbReference>
<dbReference type="OrthoDB" id="8062037at2759"/>
<evidence type="ECO:0000256" key="14">
    <source>
        <dbReference type="SAM" id="Phobius"/>
    </source>
</evidence>
<dbReference type="GO" id="GO:0061630">
    <property type="term" value="F:ubiquitin protein ligase activity"/>
    <property type="evidence" value="ECO:0007669"/>
    <property type="project" value="UniProtKB-EC"/>
</dbReference>
<comment type="pathway">
    <text evidence="3">Protein modification; protein ubiquitination.</text>
</comment>
<evidence type="ECO:0000256" key="8">
    <source>
        <dbReference type="ARBA" id="ARBA00022771"/>
    </source>
</evidence>
<accession>A0A9E7EZT9</accession>
<dbReference type="GO" id="GO:0016567">
    <property type="term" value="P:protein ubiquitination"/>
    <property type="evidence" value="ECO:0007669"/>
    <property type="project" value="TreeGrafter"/>
</dbReference>
<dbReference type="InterPro" id="IPR013083">
    <property type="entry name" value="Znf_RING/FYVE/PHD"/>
</dbReference>
<evidence type="ECO:0000256" key="10">
    <source>
        <dbReference type="ARBA" id="ARBA00022833"/>
    </source>
</evidence>
<dbReference type="PANTHER" id="PTHR45676">
    <property type="entry name" value="RING-H2 FINGER PROTEIN ATL51-RELATED"/>
    <property type="match status" value="1"/>
</dbReference>
<dbReference type="Proteomes" id="UP001055439">
    <property type="component" value="Chromosome 2"/>
</dbReference>
<dbReference type="InterPro" id="IPR001841">
    <property type="entry name" value="Znf_RING"/>
</dbReference>
<dbReference type="PROSITE" id="PS50089">
    <property type="entry name" value="ZF_RING_2"/>
    <property type="match status" value="1"/>
</dbReference>
<keyword evidence="10" id="KW-0862">Zinc</keyword>
<keyword evidence="7" id="KW-0479">Metal-binding</keyword>
<evidence type="ECO:0000313" key="16">
    <source>
        <dbReference type="EMBL" id="URD86081.1"/>
    </source>
</evidence>
<evidence type="ECO:0000256" key="9">
    <source>
        <dbReference type="ARBA" id="ARBA00022786"/>
    </source>
</evidence>
<gene>
    <name evidence="16" type="ORF">MUK42_26435</name>
</gene>
<dbReference type="SMART" id="SM00184">
    <property type="entry name" value="RING"/>
    <property type="match status" value="1"/>
</dbReference>
<keyword evidence="9" id="KW-0833">Ubl conjugation pathway</keyword>
<dbReference type="CDD" id="cd16461">
    <property type="entry name" value="RING-H2_EL5-like"/>
    <property type="match status" value="1"/>
</dbReference>
<dbReference type="SUPFAM" id="SSF57850">
    <property type="entry name" value="RING/U-box"/>
    <property type="match status" value="1"/>
</dbReference>
<keyword evidence="6 14" id="KW-0812">Transmembrane</keyword>
<dbReference type="AlphaFoldDB" id="A0A9E7EZT9"/>
<evidence type="ECO:0000256" key="1">
    <source>
        <dbReference type="ARBA" id="ARBA00000900"/>
    </source>
</evidence>
<dbReference type="GO" id="GO:0008270">
    <property type="term" value="F:zinc ion binding"/>
    <property type="evidence" value="ECO:0007669"/>
    <property type="project" value="UniProtKB-KW"/>
</dbReference>
<organism evidence="16 17">
    <name type="scientific">Musa troglodytarum</name>
    <name type="common">fe'i banana</name>
    <dbReference type="NCBI Taxonomy" id="320322"/>
    <lineage>
        <taxon>Eukaryota</taxon>
        <taxon>Viridiplantae</taxon>
        <taxon>Streptophyta</taxon>
        <taxon>Embryophyta</taxon>
        <taxon>Tracheophyta</taxon>
        <taxon>Spermatophyta</taxon>
        <taxon>Magnoliopsida</taxon>
        <taxon>Liliopsida</taxon>
        <taxon>Zingiberales</taxon>
        <taxon>Musaceae</taxon>
        <taxon>Musa</taxon>
    </lineage>
</organism>
<reference evidence="16" key="1">
    <citation type="submission" date="2022-05" db="EMBL/GenBank/DDBJ databases">
        <title>The Musa troglodytarum L. genome provides insights into the mechanism of non-climacteric behaviour and enrichment of carotenoids.</title>
        <authorList>
            <person name="Wang J."/>
        </authorList>
    </citation>
    <scope>NUCLEOTIDE SEQUENCE</scope>
    <source>
        <tissue evidence="16">Leaf</tissue>
    </source>
</reference>